<dbReference type="Pfam" id="PF00528">
    <property type="entry name" value="BPD_transp_1"/>
    <property type="match status" value="1"/>
</dbReference>
<dbReference type="PANTHER" id="PTHR30450:SF1">
    <property type="entry name" value="D-METHIONINE TRANSPORT SYSTEM PERMEASE PROTEIN METI-RELATED"/>
    <property type="match status" value="1"/>
</dbReference>
<comment type="caution">
    <text evidence="10">The sequence shown here is derived from an EMBL/GenBank/DDBJ whole genome shotgun (WGS) entry which is preliminary data.</text>
</comment>
<dbReference type="PROSITE" id="PS50928">
    <property type="entry name" value="ABC_TM1"/>
    <property type="match status" value="1"/>
</dbReference>
<dbReference type="Proteomes" id="UP000823633">
    <property type="component" value="Unassembled WGS sequence"/>
</dbReference>
<evidence type="ECO:0000256" key="7">
    <source>
        <dbReference type="ARBA" id="ARBA00023136"/>
    </source>
</evidence>
<keyword evidence="3 8" id="KW-0813">Transport</keyword>
<reference evidence="10" key="1">
    <citation type="submission" date="2020-10" db="EMBL/GenBank/DDBJ databases">
        <authorList>
            <person name="Gilroy R."/>
        </authorList>
    </citation>
    <scope>NUCLEOTIDE SEQUENCE</scope>
    <source>
        <strain evidence="10">11167</strain>
    </source>
</reference>
<keyword evidence="7 8" id="KW-0472">Membrane</keyword>
<feature type="transmembrane region" description="Helical" evidence="8">
    <location>
        <begin position="149"/>
        <end position="171"/>
    </location>
</feature>
<evidence type="ECO:0000313" key="11">
    <source>
        <dbReference type="Proteomes" id="UP000823633"/>
    </source>
</evidence>
<sequence>MDAQLISQVMEATGETLIMVFFSTLFSLVLGLPLGVLLHITGKEEAGGIMPHPVFNNVLSRIVDILRSFPFIILLIVLIPLSRIIVGTSIGTKAAIVPLSIAAAPFVARIIESALKEVDPGVMQAAKAMGSTNWQLVYKVLIPEAMPSLMSGLTLTIINLIGYSAMAGTIGGGGLGDLAIRYGYQRFRPSYIVAAVIVILVIVEVIQLAGDRIVKHMMSHR</sequence>
<protein>
    <submittedName>
        <fullName evidence="10">ABC transporter permease</fullName>
    </submittedName>
</protein>
<dbReference type="GO" id="GO:0005886">
    <property type="term" value="C:plasma membrane"/>
    <property type="evidence" value="ECO:0007669"/>
    <property type="project" value="UniProtKB-SubCell"/>
</dbReference>
<organism evidence="10 11">
    <name type="scientific">Candidatus Aphodenecus pullistercoris</name>
    <dbReference type="NCBI Taxonomy" id="2840669"/>
    <lineage>
        <taxon>Bacteria</taxon>
        <taxon>Pseudomonadati</taxon>
        <taxon>Spirochaetota</taxon>
        <taxon>Spirochaetia</taxon>
        <taxon>Spirochaetales</taxon>
        <taxon>Candidatus Aphodenecus</taxon>
    </lineage>
</organism>
<dbReference type="AlphaFoldDB" id="A0A9D9E9C6"/>
<keyword evidence="5 8" id="KW-0812">Transmembrane</keyword>
<accession>A0A9D9E9C6</accession>
<dbReference type="Gene3D" id="1.10.3720.10">
    <property type="entry name" value="MetI-like"/>
    <property type="match status" value="1"/>
</dbReference>
<dbReference type="InterPro" id="IPR000515">
    <property type="entry name" value="MetI-like"/>
</dbReference>
<keyword evidence="6 8" id="KW-1133">Transmembrane helix</keyword>
<evidence type="ECO:0000256" key="2">
    <source>
        <dbReference type="ARBA" id="ARBA00007069"/>
    </source>
</evidence>
<evidence type="ECO:0000256" key="3">
    <source>
        <dbReference type="ARBA" id="ARBA00022448"/>
    </source>
</evidence>
<dbReference type="SUPFAM" id="SSF161098">
    <property type="entry name" value="MetI-like"/>
    <property type="match status" value="1"/>
</dbReference>
<evidence type="ECO:0000313" key="10">
    <source>
        <dbReference type="EMBL" id="MBO8443584.1"/>
    </source>
</evidence>
<keyword evidence="4" id="KW-1003">Cell membrane</keyword>
<feature type="transmembrane region" description="Helical" evidence="8">
    <location>
        <begin position="58"/>
        <end position="79"/>
    </location>
</feature>
<proteinExistence type="inferred from homology"/>
<dbReference type="EMBL" id="JADIMU010000049">
    <property type="protein sequence ID" value="MBO8443584.1"/>
    <property type="molecule type" value="Genomic_DNA"/>
</dbReference>
<evidence type="ECO:0000256" key="6">
    <source>
        <dbReference type="ARBA" id="ARBA00022989"/>
    </source>
</evidence>
<dbReference type="PANTHER" id="PTHR30450">
    <property type="entry name" value="ABC TRANSPORTER PERMEASE"/>
    <property type="match status" value="1"/>
</dbReference>
<feature type="transmembrane region" description="Helical" evidence="8">
    <location>
        <begin position="17"/>
        <end position="38"/>
    </location>
</feature>
<dbReference type="CDD" id="cd06261">
    <property type="entry name" value="TM_PBP2"/>
    <property type="match status" value="1"/>
</dbReference>
<dbReference type="GO" id="GO:0048473">
    <property type="term" value="P:D-methionine transmembrane transport"/>
    <property type="evidence" value="ECO:0007669"/>
    <property type="project" value="TreeGrafter"/>
</dbReference>
<dbReference type="NCBIfam" id="NF008049">
    <property type="entry name" value="PRK10782.1"/>
    <property type="match status" value="1"/>
</dbReference>
<dbReference type="InterPro" id="IPR051322">
    <property type="entry name" value="AA_ABC_Transporter_Permease"/>
</dbReference>
<name>A0A9D9E9C6_9SPIR</name>
<evidence type="ECO:0000259" key="9">
    <source>
        <dbReference type="PROSITE" id="PS50928"/>
    </source>
</evidence>
<dbReference type="InterPro" id="IPR035906">
    <property type="entry name" value="MetI-like_sf"/>
</dbReference>
<comment type="similarity">
    <text evidence="2">Belongs to the binding-protein-dependent transport system permease family. CysTW subfamily.</text>
</comment>
<evidence type="ECO:0000256" key="4">
    <source>
        <dbReference type="ARBA" id="ARBA00022475"/>
    </source>
</evidence>
<gene>
    <name evidence="10" type="ORF">IAC42_07505</name>
</gene>
<evidence type="ECO:0000256" key="8">
    <source>
        <dbReference type="RuleBase" id="RU363032"/>
    </source>
</evidence>
<comment type="subcellular location">
    <subcellularLocation>
        <location evidence="1 8">Cell membrane</location>
        <topology evidence="1 8">Multi-pass membrane protein</topology>
    </subcellularLocation>
</comment>
<feature type="transmembrane region" description="Helical" evidence="8">
    <location>
        <begin position="191"/>
        <end position="210"/>
    </location>
</feature>
<evidence type="ECO:0000256" key="5">
    <source>
        <dbReference type="ARBA" id="ARBA00022692"/>
    </source>
</evidence>
<evidence type="ECO:0000256" key="1">
    <source>
        <dbReference type="ARBA" id="ARBA00004651"/>
    </source>
</evidence>
<reference evidence="10" key="2">
    <citation type="journal article" date="2021" name="PeerJ">
        <title>Extensive microbial diversity within the chicken gut microbiome revealed by metagenomics and culture.</title>
        <authorList>
            <person name="Gilroy R."/>
            <person name="Ravi A."/>
            <person name="Getino M."/>
            <person name="Pursley I."/>
            <person name="Horton D.L."/>
            <person name="Alikhan N.F."/>
            <person name="Baker D."/>
            <person name="Gharbi K."/>
            <person name="Hall N."/>
            <person name="Watson M."/>
            <person name="Adriaenssens E.M."/>
            <person name="Foster-Nyarko E."/>
            <person name="Jarju S."/>
            <person name="Secka A."/>
            <person name="Antonio M."/>
            <person name="Oren A."/>
            <person name="Chaudhuri R.R."/>
            <person name="La Ragione R."/>
            <person name="Hildebrand F."/>
            <person name="Pallen M.J."/>
        </authorList>
    </citation>
    <scope>NUCLEOTIDE SEQUENCE</scope>
    <source>
        <strain evidence="10">11167</strain>
    </source>
</reference>
<feature type="domain" description="ABC transmembrane type-1" evidence="9">
    <location>
        <begin position="13"/>
        <end position="210"/>
    </location>
</feature>
<feature type="transmembrane region" description="Helical" evidence="8">
    <location>
        <begin position="85"/>
        <end position="108"/>
    </location>
</feature>
<dbReference type="FunFam" id="1.10.3720.10:FF:000002">
    <property type="entry name" value="D-methionine ABC transporter permease MetI"/>
    <property type="match status" value="1"/>
</dbReference>